<evidence type="ECO:0000256" key="1">
    <source>
        <dbReference type="NCBIfam" id="TIGR01796"/>
    </source>
</evidence>
<dbReference type="EC" id="5.4.99.5" evidence="1 3"/>
<evidence type="ECO:0000256" key="2">
    <source>
        <dbReference type="PIRSR" id="PIRSR005965-1"/>
    </source>
</evidence>
<evidence type="ECO:0000313" key="4">
    <source>
        <dbReference type="EMBL" id="EXG81411.1"/>
    </source>
</evidence>
<dbReference type="PANTHER" id="PTHR21164:SF0">
    <property type="entry name" value="CHORISMATE MUTASE AROH"/>
    <property type="match status" value="1"/>
</dbReference>
<name>A0A011AHB6_9ACTN</name>
<dbReference type="NCBIfam" id="TIGR01796">
    <property type="entry name" value="CM_mono_aroH"/>
    <property type="match status" value="1"/>
</dbReference>
<dbReference type="RefSeq" id="WP_035850714.1">
    <property type="nucleotide sequence ID" value="NZ_KK073874.1"/>
</dbReference>
<dbReference type="GO" id="GO:0009073">
    <property type="term" value="P:aromatic amino acid family biosynthetic process"/>
    <property type="evidence" value="ECO:0007669"/>
    <property type="project" value="UniProtKB-UniRule"/>
</dbReference>
<proteinExistence type="predicted"/>
<dbReference type="HOGENOM" id="CLU_133236_1_0_11"/>
<organism evidence="4 5">
    <name type="scientific">Cryptosporangium arvum DSM 44712</name>
    <dbReference type="NCBI Taxonomy" id="927661"/>
    <lineage>
        <taxon>Bacteria</taxon>
        <taxon>Bacillati</taxon>
        <taxon>Actinomycetota</taxon>
        <taxon>Actinomycetes</taxon>
        <taxon>Cryptosporangiales</taxon>
        <taxon>Cryptosporangiaceae</taxon>
        <taxon>Cryptosporangium</taxon>
    </lineage>
</organism>
<comment type="catalytic activity">
    <reaction evidence="3">
        <text>chorismate = prephenate</text>
        <dbReference type="Rhea" id="RHEA:13897"/>
        <dbReference type="ChEBI" id="CHEBI:29748"/>
        <dbReference type="ChEBI" id="CHEBI:29934"/>
        <dbReference type="EC" id="5.4.99.5"/>
    </reaction>
</comment>
<keyword evidence="5" id="KW-1185">Reference proteome</keyword>
<dbReference type="EMBL" id="JFBT01000001">
    <property type="protein sequence ID" value="EXG81411.1"/>
    <property type="molecule type" value="Genomic_DNA"/>
</dbReference>
<reference evidence="4 5" key="1">
    <citation type="submission" date="2013-07" db="EMBL/GenBank/DDBJ databases">
        <authorList>
            <consortium name="DOE Joint Genome Institute"/>
            <person name="Eisen J."/>
            <person name="Huntemann M."/>
            <person name="Han J."/>
            <person name="Chen A."/>
            <person name="Kyrpides N."/>
            <person name="Mavromatis K."/>
            <person name="Markowitz V."/>
            <person name="Palaniappan K."/>
            <person name="Ivanova N."/>
            <person name="Schaumberg A."/>
            <person name="Pati A."/>
            <person name="Liolios K."/>
            <person name="Nordberg H.P."/>
            <person name="Cantor M.N."/>
            <person name="Hua S.X."/>
            <person name="Woyke T."/>
        </authorList>
    </citation>
    <scope>NUCLEOTIDE SEQUENCE [LARGE SCALE GENOMIC DNA]</scope>
    <source>
        <strain evidence="4 5">DSM 44712</strain>
    </source>
</reference>
<evidence type="ECO:0000256" key="3">
    <source>
        <dbReference type="PROSITE-ProRule" id="PRU00514"/>
    </source>
</evidence>
<accession>A0A011AHB6</accession>
<dbReference type="GO" id="GO:0046417">
    <property type="term" value="P:chorismate metabolic process"/>
    <property type="evidence" value="ECO:0007669"/>
    <property type="project" value="TreeGrafter"/>
</dbReference>
<dbReference type="GO" id="GO:0008652">
    <property type="term" value="P:amino acid biosynthetic process"/>
    <property type="evidence" value="ECO:0007669"/>
    <property type="project" value="UniProtKB-UniRule"/>
</dbReference>
<sequence>MAVRALRGAIQVDENSRDAILEGTTELIKAVMHRNTITPDDLISVIFTATPDLDAEFPAYAARLLGFTDVPLLCTTEIGVPGAMPRVLRLLAHIETETPRSGLHHVYLHGAAALRRDLPQ</sequence>
<dbReference type="SUPFAM" id="SSF55298">
    <property type="entry name" value="YjgF-like"/>
    <property type="match status" value="1"/>
</dbReference>
<dbReference type="InterPro" id="IPR008243">
    <property type="entry name" value="Chorismate_mutase_AroH"/>
</dbReference>
<dbReference type="PROSITE" id="PS51167">
    <property type="entry name" value="CHORISMATE_MUT_1"/>
    <property type="match status" value="1"/>
</dbReference>
<dbReference type="Gene3D" id="3.30.1330.40">
    <property type="entry name" value="RutC-like"/>
    <property type="match status" value="1"/>
</dbReference>
<dbReference type="OrthoDB" id="9802232at2"/>
<protein>
    <recommendedName>
        <fullName evidence="1 3">chorismate mutase</fullName>
        <ecNumber evidence="1 3">5.4.99.5</ecNumber>
    </recommendedName>
</protein>
<dbReference type="Proteomes" id="UP000021053">
    <property type="component" value="Unassembled WGS sequence"/>
</dbReference>
<keyword evidence="3 4" id="KW-0413">Isomerase</keyword>
<dbReference type="CDD" id="cd02185">
    <property type="entry name" value="AroH"/>
    <property type="match status" value="1"/>
</dbReference>
<feature type="binding site" evidence="2">
    <location>
        <position position="107"/>
    </location>
    <ligand>
        <name>prephenate</name>
        <dbReference type="ChEBI" id="CHEBI:29934"/>
    </ligand>
</feature>
<keyword evidence="2 3" id="KW-0028">Amino-acid biosynthesis</keyword>
<keyword evidence="2 3" id="KW-0057">Aromatic amino acid biosynthesis</keyword>
<evidence type="ECO:0000313" key="5">
    <source>
        <dbReference type="Proteomes" id="UP000021053"/>
    </source>
</evidence>
<dbReference type="Pfam" id="PF07736">
    <property type="entry name" value="CM_1"/>
    <property type="match status" value="1"/>
</dbReference>
<dbReference type="GO" id="GO:0004106">
    <property type="term" value="F:chorismate mutase activity"/>
    <property type="evidence" value="ECO:0007669"/>
    <property type="project" value="UniProtKB-UniRule"/>
</dbReference>
<dbReference type="PANTHER" id="PTHR21164">
    <property type="entry name" value="CHORISMATE MUTASE"/>
    <property type="match status" value="1"/>
</dbReference>
<dbReference type="PIRSF" id="PIRSF005965">
    <property type="entry name" value="Chor_mut_AroH"/>
    <property type="match status" value="1"/>
</dbReference>
<gene>
    <name evidence="4" type="ORF">CryarDRAFT_2525</name>
</gene>
<feature type="binding site" evidence="2">
    <location>
        <position position="89"/>
    </location>
    <ligand>
        <name>prephenate</name>
        <dbReference type="ChEBI" id="CHEBI:29934"/>
    </ligand>
</feature>
<comment type="caution">
    <text evidence="4">The sequence shown here is derived from an EMBL/GenBank/DDBJ whole genome shotgun (WGS) entry which is preliminary data.</text>
</comment>
<dbReference type="AlphaFoldDB" id="A0A011AHB6"/>
<feature type="binding site" evidence="2">
    <location>
        <position position="7"/>
    </location>
    <ligand>
        <name>prephenate</name>
        <dbReference type="ChEBI" id="CHEBI:29934"/>
    </ligand>
</feature>
<dbReference type="InterPro" id="IPR035959">
    <property type="entry name" value="RutC-like_sf"/>
</dbReference>
<dbReference type="PATRIC" id="fig|927661.3.peg.2486"/>